<dbReference type="InterPro" id="IPR019152">
    <property type="entry name" value="DUF2046"/>
</dbReference>
<keyword evidence="4" id="KW-1185">Reference proteome</keyword>
<evidence type="ECO:0000256" key="2">
    <source>
        <dbReference type="SAM" id="MobiDB-lite"/>
    </source>
</evidence>
<proteinExistence type="predicted"/>
<organism evidence="3 4">
    <name type="scientific">Coprinopsis marcescibilis</name>
    <name type="common">Agaric fungus</name>
    <name type="synonym">Psathyrella marcescibilis</name>
    <dbReference type="NCBI Taxonomy" id="230819"/>
    <lineage>
        <taxon>Eukaryota</taxon>
        <taxon>Fungi</taxon>
        <taxon>Dikarya</taxon>
        <taxon>Basidiomycota</taxon>
        <taxon>Agaricomycotina</taxon>
        <taxon>Agaricomycetes</taxon>
        <taxon>Agaricomycetidae</taxon>
        <taxon>Agaricales</taxon>
        <taxon>Agaricineae</taxon>
        <taxon>Psathyrellaceae</taxon>
        <taxon>Coprinopsis</taxon>
    </lineage>
</organism>
<dbReference type="PANTHER" id="PTHR15276:SF0">
    <property type="entry name" value="COILED-COIL DOMAIN-CONTAINING PROTEIN 6"/>
    <property type="match status" value="1"/>
</dbReference>
<feature type="compositionally biased region" description="Polar residues" evidence="2">
    <location>
        <begin position="85"/>
        <end position="96"/>
    </location>
</feature>
<feature type="compositionally biased region" description="Polar residues" evidence="2">
    <location>
        <begin position="264"/>
        <end position="287"/>
    </location>
</feature>
<feature type="compositionally biased region" description="Low complexity" evidence="2">
    <location>
        <begin position="311"/>
        <end position="322"/>
    </location>
</feature>
<feature type="coiled-coil region" evidence="1">
    <location>
        <begin position="121"/>
        <end position="155"/>
    </location>
</feature>
<dbReference type="STRING" id="230819.A0A5C3L6W2"/>
<accession>A0A5C3L6W2</accession>
<dbReference type="Proteomes" id="UP000307440">
    <property type="component" value="Unassembled WGS sequence"/>
</dbReference>
<protein>
    <submittedName>
        <fullName evidence="3">Uncharacterized protein</fullName>
    </submittedName>
</protein>
<feature type="compositionally biased region" description="Low complexity" evidence="2">
    <location>
        <begin position="344"/>
        <end position="356"/>
    </location>
</feature>
<dbReference type="Pfam" id="PF09755">
    <property type="entry name" value="DUF2046"/>
    <property type="match status" value="1"/>
</dbReference>
<name>A0A5C3L6W2_COPMA</name>
<feature type="region of interest" description="Disordered" evidence="2">
    <location>
        <begin position="80"/>
        <end position="100"/>
    </location>
</feature>
<evidence type="ECO:0000313" key="4">
    <source>
        <dbReference type="Proteomes" id="UP000307440"/>
    </source>
</evidence>
<reference evidence="3 4" key="1">
    <citation type="journal article" date="2019" name="Nat. Ecol. Evol.">
        <title>Megaphylogeny resolves global patterns of mushroom evolution.</title>
        <authorList>
            <person name="Varga T."/>
            <person name="Krizsan K."/>
            <person name="Foldi C."/>
            <person name="Dima B."/>
            <person name="Sanchez-Garcia M."/>
            <person name="Sanchez-Ramirez S."/>
            <person name="Szollosi G.J."/>
            <person name="Szarkandi J.G."/>
            <person name="Papp V."/>
            <person name="Albert L."/>
            <person name="Andreopoulos W."/>
            <person name="Angelini C."/>
            <person name="Antonin V."/>
            <person name="Barry K.W."/>
            <person name="Bougher N.L."/>
            <person name="Buchanan P."/>
            <person name="Buyck B."/>
            <person name="Bense V."/>
            <person name="Catcheside P."/>
            <person name="Chovatia M."/>
            <person name="Cooper J."/>
            <person name="Damon W."/>
            <person name="Desjardin D."/>
            <person name="Finy P."/>
            <person name="Geml J."/>
            <person name="Haridas S."/>
            <person name="Hughes K."/>
            <person name="Justo A."/>
            <person name="Karasinski D."/>
            <person name="Kautmanova I."/>
            <person name="Kiss B."/>
            <person name="Kocsube S."/>
            <person name="Kotiranta H."/>
            <person name="LaButti K.M."/>
            <person name="Lechner B.E."/>
            <person name="Liimatainen K."/>
            <person name="Lipzen A."/>
            <person name="Lukacs Z."/>
            <person name="Mihaltcheva S."/>
            <person name="Morgado L.N."/>
            <person name="Niskanen T."/>
            <person name="Noordeloos M.E."/>
            <person name="Ohm R.A."/>
            <person name="Ortiz-Santana B."/>
            <person name="Ovrebo C."/>
            <person name="Racz N."/>
            <person name="Riley R."/>
            <person name="Savchenko A."/>
            <person name="Shiryaev A."/>
            <person name="Soop K."/>
            <person name="Spirin V."/>
            <person name="Szebenyi C."/>
            <person name="Tomsovsky M."/>
            <person name="Tulloss R.E."/>
            <person name="Uehling J."/>
            <person name="Grigoriev I.V."/>
            <person name="Vagvolgyi C."/>
            <person name="Papp T."/>
            <person name="Martin F.M."/>
            <person name="Miettinen O."/>
            <person name="Hibbett D.S."/>
            <person name="Nagy L.G."/>
        </authorList>
    </citation>
    <scope>NUCLEOTIDE SEQUENCE [LARGE SCALE GENOMIC DNA]</scope>
    <source>
        <strain evidence="3 4">CBS 121175</strain>
    </source>
</reference>
<feature type="region of interest" description="Disordered" evidence="2">
    <location>
        <begin position="178"/>
        <end position="357"/>
    </location>
</feature>
<evidence type="ECO:0000313" key="3">
    <source>
        <dbReference type="EMBL" id="TFK28527.1"/>
    </source>
</evidence>
<feature type="compositionally biased region" description="Low complexity" evidence="2">
    <location>
        <begin position="244"/>
        <end position="263"/>
    </location>
</feature>
<evidence type="ECO:0000256" key="1">
    <source>
        <dbReference type="SAM" id="Coils"/>
    </source>
</evidence>
<dbReference type="OrthoDB" id="78858at2759"/>
<dbReference type="PANTHER" id="PTHR15276">
    <property type="entry name" value="H4 D10S170 PROTEIN-RELATED"/>
    <property type="match status" value="1"/>
</dbReference>
<gene>
    <name evidence="3" type="ORF">FA15DRAFT_633780</name>
</gene>
<dbReference type="AlphaFoldDB" id="A0A5C3L6W2"/>
<keyword evidence="1" id="KW-0175">Coiled coil</keyword>
<sequence length="426" mass="45953">MSYSPPIRRLSSASSSSRHQEDLINAYEAEEERIINLLSRKLEQLRQEKIGLENALEAESESHVNRLSRELSALRIAQQQLQQQTNGNTAGPSNGGFNAAGVSPETRVGFRTFMNGSNPAEPSAESLLETLRHENEQLRNRLVDTEREYVRITRLNDIYREELIEHRRRQGLSIDHLIGMSPEPLSQPTHQRPQSNGSSPSTSAYHVSTLATRSSHHPQGVPIPRHSQVHRAPNHISSSELNTPLSHSPASSESPFPFSPGTSMHTSGTNAFSANTNVTSPPSSASLNHPPPLSLTLGRGLTYPSVPPPSLSSSFGSPTVSFHMPHRDASLSPVEPLSRRNSTARRASLSRGGSRRASLDFGARVAETGTLVPRAGRSRAGSQSVALEATAEVFDDDISVISEGNTVDGIQSLTSGKGSGDEGPSA</sequence>
<feature type="compositionally biased region" description="Polar residues" evidence="2">
    <location>
        <begin position="184"/>
        <end position="213"/>
    </location>
</feature>
<dbReference type="EMBL" id="ML210155">
    <property type="protein sequence ID" value="TFK28527.1"/>
    <property type="molecule type" value="Genomic_DNA"/>
</dbReference>